<dbReference type="InterPro" id="IPR016639">
    <property type="entry name" value="GST_Omega/GSH"/>
</dbReference>
<sequence>MAVPCSISQHPNRPSLHARIPFRNLANHYTSTPLAPQLHCNKLRKSGGQWPRPAPHHQQSYSYSTLTRNAHLFLSALPPNSPGGPGTSVNKGFSLLEWTNGMLPQGQLVSGVQAGWRLTWQAMVRELAPQSRGGAYSRPQYSFSGVVGQPGWPSESARYHLYLGNACPWCHRVAVAAVLRGAFREARTQQQQQQQGVENGQVEGAGGAVAAAAAGEGGRAAAQQRNVPGLQQRQQQQRRMHVGLTWLEDDPTRARRGGWVLGARDPDPVFGARDLWEVYDRCQPGFRGRCTAPLLVDTVRQAAVCNE</sequence>
<evidence type="ECO:0000313" key="2">
    <source>
        <dbReference type="EMBL" id="GFR42702.1"/>
    </source>
</evidence>
<dbReference type="Proteomes" id="UP001054857">
    <property type="component" value="Unassembled WGS sequence"/>
</dbReference>
<protein>
    <recommendedName>
        <fullName evidence="4">GST N-terminal domain-containing protein</fullName>
    </recommendedName>
</protein>
<dbReference type="Gene3D" id="3.40.30.10">
    <property type="entry name" value="Glutaredoxin"/>
    <property type="match status" value="2"/>
</dbReference>
<reference evidence="2 3" key="1">
    <citation type="journal article" date="2021" name="Sci. Rep.">
        <title>Genome sequencing of the multicellular alga Astrephomene provides insights into convergent evolution of germ-soma differentiation.</title>
        <authorList>
            <person name="Yamashita S."/>
            <person name="Yamamoto K."/>
            <person name="Matsuzaki R."/>
            <person name="Suzuki S."/>
            <person name="Yamaguchi H."/>
            <person name="Hirooka S."/>
            <person name="Minakuchi Y."/>
            <person name="Miyagishima S."/>
            <person name="Kawachi M."/>
            <person name="Toyoda A."/>
            <person name="Nozaki H."/>
        </authorList>
    </citation>
    <scope>NUCLEOTIDE SEQUENCE [LARGE SCALE GENOMIC DNA]</scope>
    <source>
        <strain evidence="2 3">NIES-4017</strain>
    </source>
</reference>
<accession>A0AAD3DLL8</accession>
<evidence type="ECO:0000256" key="1">
    <source>
        <dbReference type="SAM" id="MobiDB-lite"/>
    </source>
</evidence>
<evidence type="ECO:0008006" key="4">
    <source>
        <dbReference type="Google" id="ProtNLM"/>
    </source>
</evidence>
<dbReference type="PANTHER" id="PTHR32419:SF6">
    <property type="entry name" value="GLUTATHIONE S-TRANSFERASE OMEGA-LIKE 1-RELATED"/>
    <property type="match status" value="1"/>
</dbReference>
<dbReference type="EMBL" id="BMAR01000003">
    <property type="protein sequence ID" value="GFR42702.1"/>
    <property type="molecule type" value="Genomic_DNA"/>
</dbReference>
<gene>
    <name evidence="2" type="ORF">Agub_g3625</name>
</gene>
<evidence type="ECO:0000313" key="3">
    <source>
        <dbReference type="Proteomes" id="UP001054857"/>
    </source>
</evidence>
<keyword evidence="3" id="KW-1185">Reference proteome</keyword>
<proteinExistence type="predicted"/>
<dbReference type="GO" id="GO:0005737">
    <property type="term" value="C:cytoplasm"/>
    <property type="evidence" value="ECO:0007669"/>
    <property type="project" value="TreeGrafter"/>
</dbReference>
<feature type="region of interest" description="Disordered" evidence="1">
    <location>
        <begin position="216"/>
        <end position="235"/>
    </location>
</feature>
<organism evidence="2 3">
    <name type="scientific">Astrephomene gubernaculifera</name>
    <dbReference type="NCBI Taxonomy" id="47775"/>
    <lineage>
        <taxon>Eukaryota</taxon>
        <taxon>Viridiplantae</taxon>
        <taxon>Chlorophyta</taxon>
        <taxon>core chlorophytes</taxon>
        <taxon>Chlorophyceae</taxon>
        <taxon>CS clade</taxon>
        <taxon>Chlamydomonadales</taxon>
        <taxon>Astrephomenaceae</taxon>
        <taxon>Astrephomene</taxon>
    </lineage>
</organism>
<comment type="caution">
    <text evidence="2">The sequence shown here is derived from an EMBL/GenBank/DDBJ whole genome shotgun (WGS) entry which is preliminary data.</text>
</comment>
<dbReference type="PANTHER" id="PTHR32419">
    <property type="entry name" value="GLUTATHIONYL-HYDROQUINONE REDUCTASE"/>
    <property type="match status" value="1"/>
</dbReference>
<name>A0AAD3DLL8_9CHLO</name>
<feature type="non-terminal residue" evidence="2">
    <location>
        <position position="1"/>
    </location>
</feature>
<dbReference type="AlphaFoldDB" id="A0AAD3DLL8"/>
<dbReference type="GO" id="GO:0004364">
    <property type="term" value="F:glutathione transferase activity"/>
    <property type="evidence" value="ECO:0007669"/>
    <property type="project" value="InterPro"/>
</dbReference>